<dbReference type="AlphaFoldDB" id="A0AB35UKL4"/>
<gene>
    <name evidence="1" type="ORF">MQE39_10800</name>
</gene>
<name>A0AB35UKL4_9FIRM</name>
<accession>A0AB35UKL4</accession>
<protein>
    <submittedName>
        <fullName evidence="1">DUF2586 family protein</fullName>
    </submittedName>
</protein>
<dbReference type="Proteomes" id="UP001276902">
    <property type="component" value="Unassembled WGS sequence"/>
</dbReference>
<sequence>MLRDVNVTVTDKLLGAGVIAGEGTHLKIGASPIASDVPIVIRSSYSMEKIKKLIGYSPLADSVLDSIENGSDIILCLPVKASTSGTIGEVTKTCAAALTVSGSPTNTFDIKVRITAGGGLNTAAYIYTINGGFSWSETATMPVDGIIDLTETCGIKLTFTTPESTVFAVDDEFSFNTTAPTMSNADVLAALDKIKTINQEFEFVHVVGECDGALATAVSVKQQQLLAEKHKPLMILLEAIKPTADQSAEDYAEALMEEYKNIKNYDIQVCVARGNYSKSDGTVREQNLASIVAGLYSKSKVQQSIGQVDTFNISSDKLGQLTPLGIEEYIEELDEARLLTLRSYDGLTGFYVTNARMLSPTDSDYIYAEDVRVKNKIIREIRKSALQQMQSEVDMESDQTIIRDLTIKKEFIQQPLDEMKENKEISDFAVELINPVENMKVGNLSLKVRYKAKGIVREINIDLGRAG</sequence>
<organism evidence="1 2">
    <name type="scientific">Dielma fastidiosa</name>
    <dbReference type="NCBI Taxonomy" id="1034346"/>
    <lineage>
        <taxon>Bacteria</taxon>
        <taxon>Bacillati</taxon>
        <taxon>Bacillota</taxon>
        <taxon>Erysipelotrichia</taxon>
        <taxon>Erysipelotrichales</taxon>
        <taxon>Erysipelotrichaceae</taxon>
        <taxon>Dielma</taxon>
    </lineage>
</organism>
<dbReference type="Pfam" id="PF10758">
    <property type="entry name" value="DUF2586"/>
    <property type="match status" value="1"/>
</dbReference>
<dbReference type="InterPro" id="IPR019694">
    <property type="entry name" value="Phage_HP1_Orf23"/>
</dbReference>
<reference evidence="1" key="1">
    <citation type="submission" date="2022-03" db="EMBL/GenBank/DDBJ databases">
        <title>First case of bacteraemia caused by Dielma fastidiosa in a patient hospitalised with diverticulitis.</title>
        <authorList>
            <person name="Forman-Ankjaer B."/>
            <person name="Hvid-Jensen F."/>
            <person name="Kobel C.M."/>
            <person name="Greve T."/>
        </authorList>
    </citation>
    <scope>NUCLEOTIDE SEQUENCE</scope>
    <source>
        <strain evidence="1">AUH_DF_2021</strain>
    </source>
</reference>
<evidence type="ECO:0000313" key="1">
    <source>
        <dbReference type="EMBL" id="MDY5168603.1"/>
    </source>
</evidence>
<comment type="caution">
    <text evidence="1">The sequence shown here is derived from an EMBL/GenBank/DDBJ whole genome shotgun (WGS) entry which is preliminary data.</text>
</comment>
<evidence type="ECO:0000313" key="2">
    <source>
        <dbReference type="Proteomes" id="UP001276902"/>
    </source>
</evidence>
<dbReference type="EMBL" id="JALDAW010000016">
    <property type="protein sequence ID" value="MDY5168603.1"/>
    <property type="molecule type" value="Genomic_DNA"/>
</dbReference>
<proteinExistence type="predicted"/>
<dbReference type="RefSeq" id="WP_320883827.1">
    <property type="nucleotide sequence ID" value="NZ_BAABZA010000010.1"/>
</dbReference>